<sequence>MKYPNSQSIAAGCGIHSSCLAVTVTSLVFACLCFIDTTQFQLYTSATRWKEKLSKCDIYRGTWVWDSSYPLYDALTCPFIRKEFNCMKYGRTNLTYLKYRWQPQDCELPRFDGKDFLKRTRGKKIMYIGDSTTLNHWQSLICLLHAAVPRSNIISNISREKNLSFSTVTFQDYDVSVMLLSSQFLVDIRTEEIGRVLKLDSIKGGETLKMMDVLIFNSWLWWYRRGVKQPWDYIQEGDVISKDMDRTLAYHKGLMAWAKWVDSNIDPAKTRVFFRGLSPIHYHGIEWNKPGLLNCSMESEPVSGSTYPAGLPTDADTIEEVLRSVSKPVHLLNITVLSQLRKDAHPGSYNGNKGMDCCHWCLPGLPDTWNQLLYVSLLS</sequence>
<dbReference type="InterPro" id="IPR026057">
    <property type="entry name" value="TBL_C"/>
</dbReference>
<evidence type="ECO:0000256" key="3">
    <source>
        <dbReference type="ARBA" id="ARBA00022692"/>
    </source>
</evidence>
<dbReference type="PROSITE" id="PS51257">
    <property type="entry name" value="PROKAR_LIPOPROTEIN"/>
    <property type="match status" value="1"/>
</dbReference>
<evidence type="ECO:0000256" key="5">
    <source>
        <dbReference type="ARBA" id="ARBA00022989"/>
    </source>
</evidence>
<dbReference type="Pfam" id="PF13839">
    <property type="entry name" value="PC-Esterase"/>
    <property type="match status" value="1"/>
</dbReference>
<evidence type="ECO:0000259" key="8">
    <source>
        <dbReference type="Pfam" id="PF14416"/>
    </source>
</evidence>
<feature type="domain" description="Trichome birefringence-like C-terminal" evidence="7">
    <location>
        <begin position="108"/>
        <end position="374"/>
    </location>
</feature>
<name>A0AAN8Z8G9_9MAGN</name>
<keyword evidence="10" id="KW-1185">Reference proteome</keyword>
<dbReference type="AlphaFoldDB" id="A0AAN8Z8G9"/>
<comment type="similarity">
    <text evidence="2">Belongs to the PC-esterase family. TBL subfamily.</text>
</comment>
<keyword evidence="4" id="KW-0735">Signal-anchor</keyword>
<dbReference type="GO" id="GO:0016020">
    <property type="term" value="C:membrane"/>
    <property type="evidence" value="ECO:0007669"/>
    <property type="project" value="UniProtKB-SubCell"/>
</dbReference>
<feature type="domain" description="Trichome birefringence-like N-terminal" evidence="8">
    <location>
        <begin position="55"/>
        <end position="107"/>
    </location>
</feature>
<comment type="caution">
    <text evidence="9">The sequence shown here is derived from an EMBL/GenBank/DDBJ whole genome shotgun (WGS) entry which is preliminary data.</text>
</comment>
<dbReference type="InterPro" id="IPR029962">
    <property type="entry name" value="TBL"/>
</dbReference>
<comment type="subcellular location">
    <subcellularLocation>
        <location evidence="1">Membrane</location>
        <topology evidence="1">Single-pass membrane protein</topology>
    </subcellularLocation>
</comment>
<dbReference type="InterPro" id="IPR025846">
    <property type="entry name" value="TBL_N"/>
</dbReference>
<proteinExistence type="inferred from homology"/>
<dbReference type="EMBL" id="JBAMMX010000013">
    <property type="protein sequence ID" value="KAK6928846.1"/>
    <property type="molecule type" value="Genomic_DNA"/>
</dbReference>
<evidence type="ECO:0000259" key="7">
    <source>
        <dbReference type="Pfam" id="PF13839"/>
    </source>
</evidence>
<gene>
    <name evidence="9" type="ORF">RJ641_005051</name>
</gene>
<evidence type="ECO:0000256" key="2">
    <source>
        <dbReference type="ARBA" id="ARBA00007727"/>
    </source>
</evidence>
<keyword evidence="6" id="KW-0472">Membrane</keyword>
<dbReference type="PANTHER" id="PTHR32285:SF36">
    <property type="entry name" value="PROTEIN TRICHOME BIREFRINGENCE-LIKE 38"/>
    <property type="match status" value="1"/>
</dbReference>
<evidence type="ECO:0000256" key="6">
    <source>
        <dbReference type="ARBA" id="ARBA00023136"/>
    </source>
</evidence>
<dbReference type="GO" id="GO:0005794">
    <property type="term" value="C:Golgi apparatus"/>
    <property type="evidence" value="ECO:0007669"/>
    <property type="project" value="TreeGrafter"/>
</dbReference>
<dbReference type="GO" id="GO:0016413">
    <property type="term" value="F:O-acetyltransferase activity"/>
    <property type="evidence" value="ECO:0007669"/>
    <property type="project" value="InterPro"/>
</dbReference>
<reference evidence="9 10" key="1">
    <citation type="submission" date="2023-12" db="EMBL/GenBank/DDBJ databases">
        <title>A high-quality genome assembly for Dillenia turbinata (Dilleniales).</title>
        <authorList>
            <person name="Chanderbali A."/>
        </authorList>
    </citation>
    <scope>NUCLEOTIDE SEQUENCE [LARGE SCALE GENOMIC DNA]</scope>
    <source>
        <strain evidence="9">LSX21</strain>
        <tissue evidence="9">Leaf</tissue>
    </source>
</reference>
<evidence type="ECO:0000256" key="4">
    <source>
        <dbReference type="ARBA" id="ARBA00022968"/>
    </source>
</evidence>
<keyword evidence="5" id="KW-1133">Transmembrane helix</keyword>
<evidence type="ECO:0000256" key="1">
    <source>
        <dbReference type="ARBA" id="ARBA00004167"/>
    </source>
</evidence>
<dbReference type="Pfam" id="PF14416">
    <property type="entry name" value="PMR5N"/>
    <property type="match status" value="1"/>
</dbReference>
<keyword evidence="3" id="KW-0812">Transmembrane</keyword>
<organism evidence="9 10">
    <name type="scientific">Dillenia turbinata</name>
    <dbReference type="NCBI Taxonomy" id="194707"/>
    <lineage>
        <taxon>Eukaryota</taxon>
        <taxon>Viridiplantae</taxon>
        <taxon>Streptophyta</taxon>
        <taxon>Embryophyta</taxon>
        <taxon>Tracheophyta</taxon>
        <taxon>Spermatophyta</taxon>
        <taxon>Magnoliopsida</taxon>
        <taxon>eudicotyledons</taxon>
        <taxon>Gunneridae</taxon>
        <taxon>Pentapetalae</taxon>
        <taxon>Dilleniales</taxon>
        <taxon>Dilleniaceae</taxon>
        <taxon>Dillenia</taxon>
    </lineage>
</organism>
<evidence type="ECO:0000313" key="9">
    <source>
        <dbReference type="EMBL" id="KAK6928846.1"/>
    </source>
</evidence>
<dbReference type="Proteomes" id="UP001370490">
    <property type="component" value="Unassembled WGS sequence"/>
</dbReference>
<accession>A0AAN8Z8G9</accession>
<protein>
    <submittedName>
        <fullName evidence="9">Trichome birefringence-like, N-terminal domain</fullName>
    </submittedName>
</protein>
<dbReference type="PANTHER" id="PTHR32285">
    <property type="entry name" value="PROTEIN TRICHOME BIREFRINGENCE-LIKE 9-RELATED"/>
    <property type="match status" value="1"/>
</dbReference>
<evidence type="ECO:0000313" key="10">
    <source>
        <dbReference type="Proteomes" id="UP001370490"/>
    </source>
</evidence>